<keyword evidence="2" id="KW-1185">Reference proteome</keyword>
<reference evidence="1 2" key="1">
    <citation type="journal article" date="2006" name="Nature">
        <title>Insights from the genome of the biotrophic fungal plant pathogen Ustilago maydis.</title>
        <authorList>
            <person name="Kamper J."/>
            <person name="Kahmann R."/>
            <person name="Bolker M."/>
            <person name="Ma L.J."/>
            <person name="Brefort T."/>
            <person name="Saville B.J."/>
            <person name="Banuett F."/>
            <person name="Kronstad J.W."/>
            <person name="Gold S.E."/>
            <person name="Muller O."/>
            <person name="Perlin M.H."/>
            <person name="Wosten H.A."/>
            <person name="de Vries R."/>
            <person name="Ruiz-Herrera J."/>
            <person name="Reynaga-Pena C.G."/>
            <person name="Snetselaar K."/>
            <person name="McCann M."/>
            <person name="Perez-Martin J."/>
            <person name="Feldbrugge M."/>
            <person name="Basse C.W."/>
            <person name="Steinberg G."/>
            <person name="Ibeas J.I."/>
            <person name="Holloman W."/>
            <person name="Guzman P."/>
            <person name="Farman M."/>
            <person name="Stajich J.E."/>
            <person name="Sentandreu R."/>
            <person name="Gonzalez-Prieto J.M."/>
            <person name="Kennell J.C."/>
            <person name="Molina L."/>
            <person name="Schirawski J."/>
            <person name="Mendoza-Mendoza A."/>
            <person name="Greilinger D."/>
            <person name="Munch K."/>
            <person name="Rossel N."/>
            <person name="Scherer M."/>
            <person name="Vranes M."/>
            <person name="Ladendorf O."/>
            <person name="Vincon V."/>
            <person name="Fuchs U."/>
            <person name="Sandrock B."/>
            <person name="Meng S."/>
            <person name="Ho E.C."/>
            <person name="Cahill M.J."/>
            <person name="Boyce K.J."/>
            <person name="Klose J."/>
            <person name="Klosterman S.J."/>
            <person name="Deelstra H.J."/>
            <person name="Ortiz-Castellanos L."/>
            <person name="Li W."/>
            <person name="Sanchez-Alonso P."/>
            <person name="Schreier P.H."/>
            <person name="Hauser-Hahn I."/>
            <person name="Vaupel M."/>
            <person name="Koopmann E."/>
            <person name="Friedrich G."/>
            <person name="Voss H."/>
            <person name="Schluter T."/>
            <person name="Margolis J."/>
            <person name="Platt D."/>
            <person name="Swimmer C."/>
            <person name="Gnirke A."/>
            <person name="Chen F."/>
            <person name="Vysotskaia V."/>
            <person name="Mannhaupt G."/>
            <person name="Guldener U."/>
            <person name="Munsterkotter M."/>
            <person name="Haase D."/>
            <person name="Oesterheld M."/>
            <person name="Mewes H.W."/>
            <person name="Mauceli E.W."/>
            <person name="DeCaprio D."/>
            <person name="Wade C.M."/>
            <person name="Butler J."/>
            <person name="Young S."/>
            <person name="Jaffe D.B."/>
            <person name="Calvo S."/>
            <person name="Nusbaum C."/>
            <person name="Galagan J."/>
            <person name="Birren B.W."/>
        </authorList>
    </citation>
    <scope>NUCLEOTIDE SEQUENCE [LARGE SCALE GENOMIC DNA]</scope>
    <source>
        <strain evidence="2">DSM 14603 / FGSC 9021 / UM521</strain>
    </source>
</reference>
<gene>
    <name evidence="1" type="ORF">UMAG_12092</name>
</gene>
<organism evidence="1 2">
    <name type="scientific">Mycosarcoma maydis</name>
    <name type="common">Corn smut fungus</name>
    <name type="synonym">Ustilago maydis</name>
    <dbReference type="NCBI Taxonomy" id="5270"/>
    <lineage>
        <taxon>Eukaryota</taxon>
        <taxon>Fungi</taxon>
        <taxon>Dikarya</taxon>
        <taxon>Basidiomycota</taxon>
        <taxon>Ustilaginomycotina</taxon>
        <taxon>Ustilaginomycetes</taxon>
        <taxon>Ustilaginales</taxon>
        <taxon>Ustilaginaceae</taxon>
        <taxon>Mycosarcoma</taxon>
    </lineage>
</organism>
<sequence length="105" mass="11293">MLPSTRSATSSETHVAGCQSAVRLDPYGQPPCRSYFVKSADEENTLEQASSPLQATSPLHHLRSGIADGYRVGYPDTSAVQASDPPTPMSPCLCYSLDHARVQLQ</sequence>
<dbReference type="VEuPathDB" id="FungiDB:UMAG_12092"/>
<dbReference type="AlphaFoldDB" id="A0A0D1CHD7"/>
<dbReference type="KEGG" id="uma:UMAG_12092"/>
<dbReference type="RefSeq" id="XP_011392165.1">
    <property type="nucleotide sequence ID" value="XM_011393863.1"/>
</dbReference>
<dbReference type="GeneID" id="23567857"/>
<dbReference type="Proteomes" id="UP000000561">
    <property type="component" value="Chromosome 19"/>
</dbReference>
<evidence type="ECO:0000313" key="2">
    <source>
        <dbReference type="Proteomes" id="UP000000561"/>
    </source>
</evidence>
<accession>A0A0D1CHD7</accession>
<dbReference type="InParanoid" id="A0A0D1CHD7"/>
<evidence type="ECO:0000313" key="1">
    <source>
        <dbReference type="EMBL" id="KIS66388.1"/>
    </source>
</evidence>
<proteinExistence type="predicted"/>
<name>A0A0D1CHD7_MYCMD</name>
<dbReference type="EMBL" id="CM003158">
    <property type="protein sequence ID" value="KIS66388.1"/>
    <property type="molecule type" value="Genomic_DNA"/>
</dbReference>
<protein>
    <submittedName>
        <fullName evidence="1">Uncharacterized protein</fullName>
    </submittedName>
</protein>